<evidence type="ECO:0000256" key="1">
    <source>
        <dbReference type="SAM" id="SignalP"/>
    </source>
</evidence>
<name>A0A1Y5F3U1_9BACT</name>
<gene>
    <name evidence="2" type="ORF">A9Q84_15510</name>
</gene>
<dbReference type="Pfam" id="PF14273">
    <property type="entry name" value="DUF4360"/>
    <property type="match status" value="1"/>
</dbReference>
<organism evidence="2 3">
    <name type="scientific">Halobacteriovorax marinus</name>
    <dbReference type="NCBI Taxonomy" id="97084"/>
    <lineage>
        <taxon>Bacteria</taxon>
        <taxon>Pseudomonadati</taxon>
        <taxon>Bdellovibrionota</taxon>
        <taxon>Bacteriovoracia</taxon>
        <taxon>Bacteriovoracales</taxon>
        <taxon>Halobacteriovoraceae</taxon>
        <taxon>Halobacteriovorax</taxon>
    </lineage>
</organism>
<comment type="caution">
    <text evidence="2">The sequence shown here is derived from an EMBL/GenBank/DDBJ whole genome shotgun (WGS) entry which is preliminary data.</text>
</comment>
<feature type="signal peptide" evidence="1">
    <location>
        <begin position="1"/>
        <end position="20"/>
    </location>
</feature>
<sequence>MKKFIATIALLTSMTSTVQASQNDISLGVPGYGGSGCPSGSASVTLSPDSKSLSIIFDDFMVEAGGDSRKRVARKSCNIAIPVHVPQGFSVSIIDVDYRGYMMLPRGARARFSAEYFFAGMRGPRFSKIYRGYTDEDYTIRNTLGVVANVWSKCGADVNLRVNSSMTVKTNSRKAEALATVDSADFSAGIVYKMQWKKCGNEEPTDDFYW</sequence>
<evidence type="ECO:0000313" key="2">
    <source>
        <dbReference type="EMBL" id="OUR95248.1"/>
    </source>
</evidence>
<keyword evidence="1" id="KW-0732">Signal</keyword>
<dbReference type="Proteomes" id="UP000196531">
    <property type="component" value="Unassembled WGS sequence"/>
</dbReference>
<reference evidence="3" key="1">
    <citation type="journal article" date="2017" name="Proc. Natl. Acad. Sci. U.S.A.">
        <title>Simulation of Deepwater Horizon oil plume reveals substrate specialization within a complex community of hydrocarbon-degraders.</title>
        <authorList>
            <person name="Hu P."/>
            <person name="Dubinsky E.A."/>
            <person name="Probst A.J."/>
            <person name="Wang J."/>
            <person name="Sieber C.M.K."/>
            <person name="Tom L.M."/>
            <person name="Gardinali P."/>
            <person name="Banfield J.F."/>
            <person name="Atlas R.M."/>
            <person name="Andersen G.L."/>
        </authorList>
    </citation>
    <scope>NUCLEOTIDE SEQUENCE [LARGE SCALE GENOMIC DNA]</scope>
</reference>
<feature type="chain" id="PRO_5012102142" description="DUF4360 domain-containing protein" evidence="1">
    <location>
        <begin position="21"/>
        <end position="210"/>
    </location>
</feature>
<dbReference type="EMBL" id="MAAO01000008">
    <property type="protein sequence ID" value="OUR95248.1"/>
    <property type="molecule type" value="Genomic_DNA"/>
</dbReference>
<dbReference type="AlphaFoldDB" id="A0A1Y5F3U1"/>
<dbReference type="InterPro" id="IPR025649">
    <property type="entry name" value="DUF4360"/>
</dbReference>
<proteinExistence type="predicted"/>
<evidence type="ECO:0008006" key="4">
    <source>
        <dbReference type="Google" id="ProtNLM"/>
    </source>
</evidence>
<dbReference type="PANTHER" id="PTHR38847:SF1">
    <property type="entry name" value="PSEUDOURIDINE SYNTHASE RSUA_RLUA-LIKE DOMAIN-CONTAINING PROTEIN"/>
    <property type="match status" value="1"/>
</dbReference>
<accession>A0A1Y5F3U1</accession>
<evidence type="ECO:0000313" key="3">
    <source>
        <dbReference type="Proteomes" id="UP000196531"/>
    </source>
</evidence>
<protein>
    <recommendedName>
        <fullName evidence="4">DUF4360 domain-containing protein</fullName>
    </recommendedName>
</protein>
<dbReference type="PANTHER" id="PTHR38847">
    <property type="match status" value="1"/>
</dbReference>